<name>A0A9D4LEG3_DREPO</name>
<dbReference type="GO" id="GO:0008270">
    <property type="term" value="F:zinc ion binding"/>
    <property type="evidence" value="ECO:0007669"/>
    <property type="project" value="InterPro"/>
</dbReference>
<sequence>MGQANRNQEHSGSALMSTERNAPLKQPSKRCTFCDKGHWSDECHQFKTAEERKRRIKGSCFRCLKDNHLANECKSSKICVYCRAKDVHHRSLCDKKFSKSVKKENESAHISQEVEETDGACDESGLLSCDETVFMQTATAKVTGNYSDKSERVRLLLDLYFKGAY</sequence>
<organism evidence="3 4">
    <name type="scientific">Dreissena polymorpha</name>
    <name type="common">Zebra mussel</name>
    <name type="synonym">Mytilus polymorpha</name>
    <dbReference type="NCBI Taxonomy" id="45954"/>
    <lineage>
        <taxon>Eukaryota</taxon>
        <taxon>Metazoa</taxon>
        <taxon>Spiralia</taxon>
        <taxon>Lophotrochozoa</taxon>
        <taxon>Mollusca</taxon>
        <taxon>Bivalvia</taxon>
        <taxon>Autobranchia</taxon>
        <taxon>Heteroconchia</taxon>
        <taxon>Euheterodonta</taxon>
        <taxon>Imparidentia</taxon>
        <taxon>Neoheterodontei</taxon>
        <taxon>Myida</taxon>
        <taxon>Dreissenoidea</taxon>
        <taxon>Dreissenidae</taxon>
        <taxon>Dreissena</taxon>
    </lineage>
</organism>
<reference evidence="3" key="2">
    <citation type="submission" date="2020-11" db="EMBL/GenBank/DDBJ databases">
        <authorList>
            <person name="McCartney M.A."/>
            <person name="Auch B."/>
            <person name="Kono T."/>
            <person name="Mallez S."/>
            <person name="Becker A."/>
            <person name="Gohl D.M."/>
            <person name="Silverstein K.A.T."/>
            <person name="Koren S."/>
            <person name="Bechman K.B."/>
            <person name="Herman A."/>
            <person name="Abrahante J.E."/>
            <person name="Garbe J."/>
        </authorList>
    </citation>
    <scope>NUCLEOTIDE SEQUENCE</scope>
    <source>
        <strain evidence="3">Duluth1</strain>
        <tissue evidence="3">Whole animal</tissue>
    </source>
</reference>
<dbReference type="EMBL" id="JAIWYP010000003">
    <property type="protein sequence ID" value="KAH3856284.1"/>
    <property type="molecule type" value="Genomic_DNA"/>
</dbReference>
<feature type="region of interest" description="Disordered" evidence="1">
    <location>
        <begin position="1"/>
        <end position="27"/>
    </location>
</feature>
<protein>
    <recommendedName>
        <fullName evidence="2">CCHC-type domain-containing protein</fullName>
    </recommendedName>
</protein>
<evidence type="ECO:0000259" key="2">
    <source>
        <dbReference type="SMART" id="SM00343"/>
    </source>
</evidence>
<dbReference type="SMART" id="SM00343">
    <property type="entry name" value="ZnF_C2HC"/>
    <property type="match status" value="2"/>
</dbReference>
<dbReference type="InterPro" id="IPR001878">
    <property type="entry name" value="Znf_CCHC"/>
</dbReference>
<gene>
    <name evidence="3" type="ORF">DPMN_098869</name>
</gene>
<evidence type="ECO:0000256" key="1">
    <source>
        <dbReference type="SAM" id="MobiDB-lite"/>
    </source>
</evidence>
<dbReference type="GO" id="GO:0003676">
    <property type="term" value="F:nucleic acid binding"/>
    <property type="evidence" value="ECO:0007669"/>
    <property type="project" value="InterPro"/>
</dbReference>
<keyword evidence="4" id="KW-1185">Reference proteome</keyword>
<proteinExistence type="predicted"/>
<dbReference type="Proteomes" id="UP000828390">
    <property type="component" value="Unassembled WGS sequence"/>
</dbReference>
<dbReference type="AlphaFoldDB" id="A0A9D4LEG3"/>
<accession>A0A9D4LEG3</accession>
<evidence type="ECO:0000313" key="3">
    <source>
        <dbReference type="EMBL" id="KAH3856284.1"/>
    </source>
</evidence>
<reference evidence="3" key="1">
    <citation type="journal article" date="2019" name="bioRxiv">
        <title>The Genome of the Zebra Mussel, Dreissena polymorpha: A Resource for Invasive Species Research.</title>
        <authorList>
            <person name="McCartney M.A."/>
            <person name="Auch B."/>
            <person name="Kono T."/>
            <person name="Mallez S."/>
            <person name="Zhang Y."/>
            <person name="Obille A."/>
            <person name="Becker A."/>
            <person name="Abrahante J.E."/>
            <person name="Garbe J."/>
            <person name="Badalamenti J.P."/>
            <person name="Herman A."/>
            <person name="Mangelson H."/>
            <person name="Liachko I."/>
            <person name="Sullivan S."/>
            <person name="Sone E.D."/>
            <person name="Koren S."/>
            <person name="Silverstein K.A.T."/>
            <person name="Beckman K.B."/>
            <person name="Gohl D.M."/>
        </authorList>
    </citation>
    <scope>NUCLEOTIDE SEQUENCE</scope>
    <source>
        <strain evidence="3">Duluth1</strain>
        <tissue evidence="3">Whole animal</tissue>
    </source>
</reference>
<evidence type="ECO:0000313" key="4">
    <source>
        <dbReference type="Proteomes" id="UP000828390"/>
    </source>
</evidence>
<feature type="domain" description="CCHC-type" evidence="2">
    <location>
        <begin position="30"/>
        <end position="45"/>
    </location>
</feature>
<feature type="compositionally biased region" description="Polar residues" evidence="1">
    <location>
        <begin position="1"/>
        <end position="20"/>
    </location>
</feature>
<comment type="caution">
    <text evidence="3">The sequence shown here is derived from an EMBL/GenBank/DDBJ whole genome shotgun (WGS) entry which is preliminary data.</text>
</comment>
<feature type="domain" description="CCHC-type" evidence="2">
    <location>
        <begin position="59"/>
        <end position="75"/>
    </location>
</feature>